<reference evidence="11" key="1">
    <citation type="submission" date="2018-06" db="EMBL/GenBank/DDBJ databases">
        <authorList>
            <person name="Zhirakovskaya E."/>
        </authorList>
    </citation>
    <scope>NUCLEOTIDE SEQUENCE</scope>
</reference>
<organism evidence="11">
    <name type="scientific">hydrothermal vent metagenome</name>
    <dbReference type="NCBI Taxonomy" id="652676"/>
    <lineage>
        <taxon>unclassified sequences</taxon>
        <taxon>metagenomes</taxon>
        <taxon>ecological metagenomes</taxon>
    </lineage>
</organism>
<dbReference type="Pfam" id="PF02578">
    <property type="entry name" value="Cu-oxidase_4"/>
    <property type="match status" value="1"/>
</dbReference>
<evidence type="ECO:0000256" key="1">
    <source>
        <dbReference type="ARBA" id="ARBA00000553"/>
    </source>
</evidence>
<dbReference type="InterPro" id="IPR011324">
    <property type="entry name" value="Cytotoxic_necrot_fac-like_cat"/>
</dbReference>
<dbReference type="NCBIfam" id="TIGR00726">
    <property type="entry name" value="peptidoglycan editing factor PgeF"/>
    <property type="match status" value="1"/>
</dbReference>
<feature type="region of interest" description="Disordered" evidence="10">
    <location>
        <begin position="1"/>
        <end position="27"/>
    </location>
</feature>
<dbReference type="PANTHER" id="PTHR30616:SF2">
    <property type="entry name" value="PURINE NUCLEOSIDE PHOSPHORYLASE LACC1"/>
    <property type="match status" value="1"/>
</dbReference>
<dbReference type="GO" id="GO:0016787">
    <property type="term" value="F:hydrolase activity"/>
    <property type="evidence" value="ECO:0007669"/>
    <property type="project" value="UniProtKB-KW"/>
</dbReference>
<feature type="compositionally biased region" description="Polar residues" evidence="10">
    <location>
        <begin position="16"/>
        <end position="25"/>
    </location>
</feature>
<comment type="catalytic activity">
    <reaction evidence="8">
        <text>adenosine + phosphate = alpha-D-ribose 1-phosphate + adenine</text>
        <dbReference type="Rhea" id="RHEA:27642"/>
        <dbReference type="ChEBI" id="CHEBI:16335"/>
        <dbReference type="ChEBI" id="CHEBI:16708"/>
        <dbReference type="ChEBI" id="CHEBI:43474"/>
        <dbReference type="ChEBI" id="CHEBI:57720"/>
        <dbReference type="EC" id="2.4.2.1"/>
    </reaction>
    <physiologicalReaction direction="left-to-right" evidence="8">
        <dbReference type="Rhea" id="RHEA:27643"/>
    </physiologicalReaction>
</comment>
<dbReference type="EMBL" id="UOFV01000274">
    <property type="protein sequence ID" value="VAX01810.1"/>
    <property type="molecule type" value="Genomic_DNA"/>
</dbReference>
<keyword evidence="4" id="KW-0479">Metal-binding</keyword>
<dbReference type="SUPFAM" id="SSF64438">
    <property type="entry name" value="CNF1/YfiH-like putative cysteine hydrolases"/>
    <property type="match status" value="1"/>
</dbReference>
<comment type="catalytic activity">
    <reaction evidence="9">
        <text>S-methyl-5'-thioadenosine + phosphate = 5-(methylsulfanyl)-alpha-D-ribose 1-phosphate + adenine</text>
        <dbReference type="Rhea" id="RHEA:11852"/>
        <dbReference type="ChEBI" id="CHEBI:16708"/>
        <dbReference type="ChEBI" id="CHEBI:17509"/>
        <dbReference type="ChEBI" id="CHEBI:43474"/>
        <dbReference type="ChEBI" id="CHEBI:58533"/>
        <dbReference type="EC" id="2.4.2.28"/>
    </reaction>
    <physiologicalReaction direction="left-to-right" evidence="9">
        <dbReference type="Rhea" id="RHEA:11853"/>
    </physiologicalReaction>
</comment>
<dbReference type="AlphaFoldDB" id="A0A3B1AUC8"/>
<dbReference type="InterPro" id="IPR003730">
    <property type="entry name" value="Cu_polyphenol_OxRdtase"/>
</dbReference>
<evidence type="ECO:0000256" key="6">
    <source>
        <dbReference type="ARBA" id="ARBA00022833"/>
    </source>
</evidence>
<comment type="catalytic activity">
    <reaction evidence="1">
        <text>inosine + phosphate = alpha-D-ribose 1-phosphate + hypoxanthine</text>
        <dbReference type="Rhea" id="RHEA:27646"/>
        <dbReference type="ChEBI" id="CHEBI:17368"/>
        <dbReference type="ChEBI" id="CHEBI:17596"/>
        <dbReference type="ChEBI" id="CHEBI:43474"/>
        <dbReference type="ChEBI" id="CHEBI:57720"/>
        <dbReference type="EC" id="2.4.2.1"/>
    </reaction>
    <physiologicalReaction direction="left-to-right" evidence="1">
        <dbReference type="Rhea" id="RHEA:27647"/>
    </physiologicalReaction>
</comment>
<evidence type="ECO:0000256" key="9">
    <source>
        <dbReference type="ARBA" id="ARBA00049893"/>
    </source>
</evidence>
<gene>
    <name evidence="11" type="ORF">MNBD_GAMMA19-941</name>
</gene>
<comment type="similarity">
    <text evidence="2">Belongs to the purine nucleoside phosphorylase YfiH/LACC1 family.</text>
</comment>
<name>A0A3B1AUC8_9ZZZZ</name>
<dbReference type="GO" id="GO:0017061">
    <property type="term" value="F:S-methyl-5-thioadenosine phosphorylase activity"/>
    <property type="evidence" value="ECO:0007669"/>
    <property type="project" value="UniProtKB-EC"/>
</dbReference>
<evidence type="ECO:0000256" key="10">
    <source>
        <dbReference type="SAM" id="MobiDB-lite"/>
    </source>
</evidence>
<dbReference type="GO" id="GO:0005507">
    <property type="term" value="F:copper ion binding"/>
    <property type="evidence" value="ECO:0007669"/>
    <property type="project" value="TreeGrafter"/>
</dbReference>
<evidence type="ECO:0000313" key="11">
    <source>
        <dbReference type="EMBL" id="VAX01810.1"/>
    </source>
</evidence>
<dbReference type="InterPro" id="IPR038371">
    <property type="entry name" value="Cu_polyphenol_OxRdtase_sf"/>
</dbReference>
<keyword evidence="5" id="KW-0378">Hydrolase</keyword>
<accession>A0A3B1AUC8</accession>
<evidence type="ECO:0000256" key="3">
    <source>
        <dbReference type="ARBA" id="ARBA00022679"/>
    </source>
</evidence>
<sequence length="250" mass="26998">MKLLTPDWPAPARVRSASSTRQGGVSQPPFDSLNLALHVDDRMADVVANRRRLAEKLALPGEPHWLNQVHGTTVVDLDDALSELPDADASITRTANTVCAVLTADCLPVLFCDRSGTQIAAVHAGWRGLAAGILATTVETFAAAPEEMLAWLGPAIGSQAFEVGDEVRQAFCDVDPAAEQAFMATRSGHWNADLDQLARQHLARIGVTSVYGGGHCTFSEADDFYSFRRDGNTGRMVSLIWLETTGKNRR</sequence>
<dbReference type="Gene3D" id="3.60.140.10">
    <property type="entry name" value="CNF1/YfiH-like putative cysteine hydrolases"/>
    <property type="match status" value="1"/>
</dbReference>
<evidence type="ECO:0000256" key="7">
    <source>
        <dbReference type="ARBA" id="ARBA00047989"/>
    </source>
</evidence>
<protein>
    <submittedName>
        <fullName evidence="11">FIG00003370: Multicopper polyphenol oxidase</fullName>
    </submittedName>
</protein>
<dbReference type="CDD" id="cd16833">
    <property type="entry name" value="YfiH"/>
    <property type="match status" value="1"/>
</dbReference>
<proteinExistence type="inferred from homology"/>
<evidence type="ECO:0000256" key="4">
    <source>
        <dbReference type="ARBA" id="ARBA00022723"/>
    </source>
</evidence>
<evidence type="ECO:0000256" key="8">
    <source>
        <dbReference type="ARBA" id="ARBA00048968"/>
    </source>
</evidence>
<keyword evidence="3" id="KW-0808">Transferase</keyword>
<comment type="catalytic activity">
    <reaction evidence="7">
        <text>adenosine + H2O + H(+) = inosine + NH4(+)</text>
        <dbReference type="Rhea" id="RHEA:24408"/>
        <dbReference type="ChEBI" id="CHEBI:15377"/>
        <dbReference type="ChEBI" id="CHEBI:15378"/>
        <dbReference type="ChEBI" id="CHEBI:16335"/>
        <dbReference type="ChEBI" id="CHEBI:17596"/>
        <dbReference type="ChEBI" id="CHEBI:28938"/>
        <dbReference type="EC" id="3.5.4.4"/>
    </reaction>
    <physiologicalReaction direction="left-to-right" evidence="7">
        <dbReference type="Rhea" id="RHEA:24409"/>
    </physiologicalReaction>
</comment>
<keyword evidence="6" id="KW-0862">Zinc</keyword>
<dbReference type="PANTHER" id="PTHR30616">
    <property type="entry name" value="UNCHARACTERIZED PROTEIN YFIH"/>
    <property type="match status" value="1"/>
</dbReference>
<evidence type="ECO:0000256" key="2">
    <source>
        <dbReference type="ARBA" id="ARBA00007353"/>
    </source>
</evidence>
<evidence type="ECO:0000256" key="5">
    <source>
        <dbReference type="ARBA" id="ARBA00022801"/>
    </source>
</evidence>